<dbReference type="AlphaFoldDB" id="A0AAD7EHM5"/>
<feature type="non-terminal residue" evidence="2">
    <location>
        <position position="189"/>
    </location>
</feature>
<reference evidence="2" key="1">
    <citation type="submission" date="2023-03" db="EMBL/GenBank/DDBJ databases">
        <title>Massive genome expansion in bonnet fungi (Mycena s.s.) driven by repeated elements and novel gene families across ecological guilds.</title>
        <authorList>
            <consortium name="Lawrence Berkeley National Laboratory"/>
            <person name="Harder C.B."/>
            <person name="Miyauchi S."/>
            <person name="Viragh M."/>
            <person name="Kuo A."/>
            <person name="Thoen E."/>
            <person name="Andreopoulos B."/>
            <person name="Lu D."/>
            <person name="Skrede I."/>
            <person name="Drula E."/>
            <person name="Henrissat B."/>
            <person name="Morin E."/>
            <person name="Kohler A."/>
            <person name="Barry K."/>
            <person name="LaButti K."/>
            <person name="Morin E."/>
            <person name="Salamov A."/>
            <person name="Lipzen A."/>
            <person name="Mereny Z."/>
            <person name="Hegedus B."/>
            <person name="Baldrian P."/>
            <person name="Stursova M."/>
            <person name="Weitz H."/>
            <person name="Taylor A."/>
            <person name="Grigoriev I.V."/>
            <person name="Nagy L.G."/>
            <person name="Martin F."/>
            <person name="Kauserud H."/>
        </authorList>
    </citation>
    <scope>NUCLEOTIDE SEQUENCE</scope>
    <source>
        <strain evidence="2">CBHHK002</strain>
    </source>
</reference>
<feature type="transmembrane region" description="Helical" evidence="1">
    <location>
        <begin position="35"/>
        <end position="54"/>
    </location>
</feature>
<gene>
    <name evidence="2" type="ORF">DFH08DRAFT_1084856</name>
</gene>
<protein>
    <submittedName>
        <fullName evidence="2">Uncharacterized protein</fullName>
    </submittedName>
</protein>
<keyword evidence="1" id="KW-0812">Transmembrane</keyword>
<comment type="caution">
    <text evidence="2">The sequence shown here is derived from an EMBL/GenBank/DDBJ whole genome shotgun (WGS) entry which is preliminary data.</text>
</comment>
<keyword evidence="3" id="KW-1185">Reference proteome</keyword>
<sequence length="189" mass="21561">MSVLSPMRDDLFQIFSFTFATIVSFNSTGNDVIRYLALMVVLMFLARHCLVPIFPGTRIRVLQYNLEETEGVLRLALSESLGNRIPSFMLQVELDLLCAKLFASHLASDVLRAKNLSWREYLPFLWAISHKAARSQWQVKELRTTIELAIETERQRRYNDAIRDKRAVISSLTSTGHFPADGRGRIANG</sequence>
<evidence type="ECO:0000256" key="1">
    <source>
        <dbReference type="SAM" id="Phobius"/>
    </source>
</evidence>
<dbReference type="Proteomes" id="UP001218218">
    <property type="component" value="Unassembled WGS sequence"/>
</dbReference>
<name>A0AAD7EHM5_9AGAR</name>
<keyword evidence="1" id="KW-1133">Transmembrane helix</keyword>
<keyword evidence="1" id="KW-0472">Membrane</keyword>
<accession>A0AAD7EHM5</accession>
<evidence type="ECO:0000313" key="2">
    <source>
        <dbReference type="EMBL" id="KAJ7326277.1"/>
    </source>
</evidence>
<dbReference type="EMBL" id="JARIHO010000042">
    <property type="protein sequence ID" value="KAJ7326277.1"/>
    <property type="molecule type" value="Genomic_DNA"/>
</dbReference>
<organism evidence="2 3">
    <name type="scientific">Mycena albidolilacea</name>
    <dbReference type="NCBI Taxonomy" id="1033008"/>
    <lineage>
        <taxon>Eukaryota</taxon>
        <taxon>Fungi</taxon>
        <taxon>Dikarya</taxon>
        <taxon>Basidiomycota</taxon>
        <taxon>Agaricomycotina</taxon>
        <taxon>Agaricomycetes</taxon>
        <taxon>Agaricomycetidae</taxon>
        <taxon>Agaricales</taxon>
        <taxon>Marasmiineae</taxon>
        <taxon>Mycenaceae</taxon>
        <taxon>Mycena</taxon>
    </lineage>
</organism>
<proteinExistence type="predicted"/>
<evidence type="ECO:0000313" key="3">
    <source>
        <dbReference type="Proteomes" id="UP001218218"/>
    </source>
</evidence>